<dbReference type="InterPro" id="IPR016181">
    <property type="entry name" value="Acyl_CoA_acyltransferase"/>
</dbReference>
<dbReference type="PROSITE" id="PS51186">
    <property type="entry name" value="GNAT"/>
    <property type="match status" value="1"/>
</dbReference>
<evidence type="ECO:0000313" key="4">
    <source>
        <dbReference type="EMBL" id="ABG59751.1"/>
    </source>
</evidence>
<evidence type="ECO:0000256" key="1">
    <source>
        <dbReference type="ARBA" id="ARBA00022679"/>
    </source>
</evidence>
<dbReference type="InterPro" id="IPR051016">
    <property type="entry name" value="Diverse_Substrate_AcTransf"/>
</dbReference>
<keyword evidence="2" id="KW-0012">Acyltransferase</keyword>
<name>A0A6N4STQ2_CYTH3</name>
<feature type="domain" description="N-acetyltransferase" evidence="3">
    <location>
        <begin position="1"/>
        <end position="148"/>
    </location>
</feature>
<protein>
    <recommendedName>
        <fullName evidence="3">N-acetyltransferase domain-containing protein</fullName>
    </recommendedName>
</protein>
<dbReference type="OrthoDB" id="9792929at2"/>
<dbReference type="KEGG" id="chu:CHU_2497"/>
<dbReference type="GO" id="GO:0008080">
    <property type="term" value="F:N-acetyltransferase activity"/>
    <property type="evidence" value="ECO:0007669"/>
    <property type="project" value="UniProtKB-ARBA"/>
</dbReference>
<keyword evidence="5" id="KW-1185">Reference proteome</keyword>
<evidence type="ECO:0000313" key="5">
    <source>
        <dbReference type="Proteomes" id="UP000001822"/>
    </source>
</evidence>
<dbReference type="EMBL" id="CP000383">
    <property type="protein sequence ID" value="ABG59751.1"/>
    <property type="molecule type" value="Genomic_DNA"/>
</dbReference>
<dbReference type="AlphaFoldDB" id="A0A6N4STQ2"/>
<dbReference type="RefSeq" id="WP_011585865.1">
    <property type="nucleotide sequence ID" value="NC_008255.1"/>
</dbReference>
<dbReference type="InterPro" id="IPR000182">
    <property type="entry name" value="GNAT_dom"/>
</dbReference>
<dbReference type="Pfam" id="PF00583">
    <property type="entry name" value="Acetyltransf_1"/>
    <property type="match status" value="1"/>
</dbReference>
<evidence type="ECO:0000259" key="3">
    <source>
        <dbReference type="PROSITE" id="PS51186"/>
    </source>
</evidence>
<dbReference type="CDD" id="cd04301">
    <property type="entry name" value="NAT_SF"/>
    <property type="match status" value="1"/>
</dbReference>
<dbReference type="PANTHER" id="PTHR10545:SF29">
    <property type="entry name" value="GH14572P-RELATED"/>
    <property type="match status" value="1"/>
</dbReference>
<gene>
    <name evidence="4" type="ordered locus">CHU_2497</name>
</gene>
<dbReference type="SUPFAM" id="SSF55729">
    <property type="entry name" value="Acyl-CoA N-acyltransferases (Nat)"/>
    <property type="match status" value="1"/>
</dbReference>
<reference evidence="4 5" key="1">
    <citation type="journal article" date="2007" name="Appl. Environ. Microbiol.">
        <title>Genome sequence of the cellulolytic gliding bacterium Cytophaga hutchinsonii.</title>
        <authorList>
            <person name="Xie G."/>
            <person name="Bruce D.C."/>
            <person name="Challacombe J.F."/>
            <person name="Chertkov O."/>
            <person name="Detter J.C."/>
            <person name="Gilna P."/>
            <person name="Han C.S."/>
            <person name="Lucas S."/>
            <person name="Misra M."/>
            <person name="Myers G.L."/>
            <person name="Richardson P."/>
            <person name="Tapia R."/>
            <person name="Thayer N."/>
            <person name="Thompson L.S."/>
            <person name="Brettin T.S."/>
            <person name="Henrissat B."/>
            <person name="Wilson D.B."/>
            <person name="McBride M.J."/>
        </authorList>
    </citation>
    <scope>NUCLEOTIDE SEQUENCE [LARGE SCALE GENOMIC DNA]</scope>
    <source>
        <strain evidence="5">ATCC 33406 / DSM 1761 / CIP 103989 / NBRC 15051 / NCIMB 9469 / D465</strain>
    </source>
</reference>
<proteinExistence type="predicted"/>
<sequence>MIIRKIQAADIQHLSVLFDAYRIFYKKESDVPAAEKFLTERFQNKESEIFVAETDQKKLVGFVHLYPLFSSTRMKCLWLLNDLFVDFNYRGKGISVRLIDAAKKLCMETNACGFMLETEKSNTIGNNLYQRTGLSLDAEHNYYSWDNV</sequence>
<dbReference type="PANTHER" id="PTHR10545">
    <property type="entry name" value="DIAMINE N-ACETYLTRANSFERASE"/>
    <property type="match status" value="1"/>
</dbReference>
<dbReference type="Gene3D" id="3.40.630.30">
    <property type="match status" value="1"/>
</dbReference>
<keyword evidence="1" id="KW-0808">Transferase</keyword>
<organism evidence="4 5">
    <name type="scientific">Cytophaga hutchinsonii (strain ATCC 33406 / DSM 1761 / CIP 103989 / NBRC 15051 / NCIMB 9469 / D465)</name>
    <dbReference type="NCBI Taxonomy" id="269798"/>
    <lineage>
        <taxon>Bacteria</taxon>
        <taxon>Pseudomonadati</taxon>
        <taxon>Bacteroidota</taxon>
        <taxon>Cytophagia</taxon>
        <taxon>Cytophagales</taxon>
        <taxon>Cytophagaceae</taxon>
        <taxon>Cytophaga</taxon>
    </lineage>
</organism>
<accession>A0A6N4STQ2</accession>
<dbReference type="Proteomes" id="UP000001822">
    <property type="component" value="Chromosome"/>
</dbReference>
<evidence type="ECO:0000256" key="2">
    <source>
        <dbReference type="ARBA" id="ARBA00023315"/>
    </source>
</evidence>